<organism evidence="6 7">
    <name type="scientific">Paenibacillus rhizosphaerae</name>
    <dbReference type="NCBI Taxonomy" id="297318"/>
    <lineage>
        <taxon>Bacteria</taxon>
        <taxon>Bacillati</taxon>
        <taxon>Bacillota</taxon>
        <taxon>Bacilli</taxon>
        <taxon>Bacillales</taxon>
        <taxon>Paenibacillaceae</taxon>
        <taxon>Paenibacillus</taxon>
    </lineage>
</organism>
<comment type="caution">
    <text evidence="6">The sequence shown here is derived from an EMBL/GenBank/DDBJ whole genome shotgun (WGS) entry which is preliminary data.</text>
</comment>
<sequence>MFPDPIGIVHEPYKMVLQFAFEWIRSPEWNAPGYRNPGVTLWYILAGRRRLLAGAQAFDLQPGEVVLIPPNTTFMTEGGEGEGGAIHYLSASVSAYMHGIEWSELYGLPPRFRIQNIEDGQRLKDSWYNLVRAWQPRDSEKASSRGDGMLSISQAARQLQTQAVCLNWFAEMIRVLEPHLMTPEPVIDERVREVCAFIQRSYAAPIRLGDLAKVANTSEGHLRLLFRTHLMVSPYQYLLQVRIGKAQELLLATNRPLAEIAAEVGFEEYSHFLATFRKIVGMSPSHYRKNNSLYQ</sequence>
<keyword evidence="4" id="KW-0804">Transcription</keyword>
<dbReference type="PRINTS" id="PR00032">
    <property type="entry name" value="HTHARAC"/>
</dbReference>
<name>A0A1R1F168_9BACL</name>
<feature type="domain" description="HTH araC/xylS-type" evidence="5">
    <location>
        <begin position="192"/>
        <end position="290"/>
    </location>
</feature>
<dbReference type="Pfam" id="PF02311">
    <property type="entry name" value="AraC_binding"/>
    <property type="match status" value="1"/>
</dbReference>
<keyword evidence="1" id="KW-0805">Transcription regulation</keyword>
<dbReference type="Gene3D" id="2.60.120.10">
    <property type="entry name" value="Jelly Rolls"/>
    <property type="match status" value="1"/>
</dbReference>
<dbReference type="Pfam" id="PF12833">
    <property type="entry name" value="HTH_18"/>
    <property type="match status" value="1"/>
</dbReference>
<evidence type="ECO:0000256" key="1">
    <source>
        <dbReference type="ARBA" id="ARBA00023015"/>
    </source>
</evidence>
<keyword evidence="3" id="KW-0010">Activator</keyword>
<dbReference type="SMART" id="SM00342">
    <property type="entry name" value="HTH_ARAC"/>
    <property type="match status" value="1"/>
</dbReference>
<dbReference type="InterPro" id="IPR037923">
    <property type="entry name" value="HTH-like"/>
</dbReference>
<protein>
    <recommendedName>
        <fullName evidence="5">HTH araC/xylS-type domain-containing protein</fullName>
    </recommendedName>
</protein>
<evidence type="ECO:0000259" key="5">
    <source>
        <dbReference type="PROSITE" id="PS01124"/>
    </source>
</evidence>
<dbReference type="InterPro" id="IPR018062">
    <property type="entry name" value="HTH_AraC-typ_CS"/>
</dbReference>
<dbReference type="InterPro" id="IPR020449">
    <property type="entry name" value="Tscrpt_reg_AraC-type_HTH"/>
</dbReference>
<dbReference type="GO" id="GO:0043565">
    <property type="term" value="F:sequence-specific DNA binding"/>
    <property type="evidence" value="ECO:0007669"/>
    <property type="project" value="InterPro"/>
</dbReference>
<evidence type="ECO:0000256" key="4">
    <source>
        <dbReference type="ARBA" id="ARBA00023163"/>
    </source>
</evidence>
<dbReference type="SUPFAM" id="SSF46689">
    <property type="entry name" value="Homeodomain-like"/>
    <property type="match status" value="2"/>
</dbReference>
<proteinExistence type="predicted"/>
<evidence type="ECO:0000256" key="2">
    <source>
        <dbReference type="ARBA" id="ARBA00023125"/>
    </source>
</evidence>
<dbReference type="InterPro" id="IPR014710">
    <property type="entry name" value="RmlC-like_jellyroll"/>
</dbReference>
<gene>
    <name evidence="6" type="ORF">BK138_03690</name>
</gene>
<dbReference type="RefSeq" id="WP_076165930.1">
    <property type="nucleotide sequence ID" value="NZ_MRTP01000001.1"/>
</dbReference>
<evidence type="ECO:0000313" key="7">
    <source>
        <dbReference type="Proteomes" id="UP000187172"/>
    </source>
</evidence>
<dbReference type="EMBL" id="MRTP01000001">
    <property type="protein sequence ID" value="OMF57706.1"/>
    <property type="molecule type" value="Genomic_DNA"/>
</dbReference>
<accession>A0A1R1F168</accession>
<dbReference type="PROSITE" id="PS01124">
    <property type="entry name" value="HTH_ARAC_FAMILY_2"/>
    <property type="match status" value="1"/>
</dbReference>
<keyword evidence="7" id="KW-1185">Reference proteome</keyword>
<dbReference type="InterPro" id="IPR018060">
    <property type="entry name" value="HTH_AraC"/>
</dbReference>
<dbReference type="PROSITE" id="PS00041">
    <property type="entry name" value="HTH_ARAC_FAMILY_1"/>
    <property type="match status" value="1"/>
</dbReference>
<keyword evidence="2" id="KW-0238">DNA-binding</keyword>
<dbReference type="PANTHER" id="PTHR46796">
    <property type="entry name" value="HTH-TYPE TRANSCRIPTIONAL ACTIVATOR RHAS-RELATED"/>
    <property type="match status" value="1"/>
</dbReference>
<dbReference type="InterPro" id="IPR003313">
    <property type="entry name" value="AraC-bd"/>
</dbReference>
<dbReference type="InterPro" id="IPR050204">
    <property type="entry name" value="AraC_XylS_family_regulators"/>
</dbReference>
<reference evidence="6 7" key="1">
    <citation type="submission" date="2016-11" db="EMBL/GenBank/DDBJ databases">
        <title>Paenibacillus species isolates.</title>
        <authorList>
            <person name="Beno S.M."/>
        </authorList>
    </citation>
    <scope>NUCLEOTIDE SEQUENCE [LARGE SCALE GENOMIC DNA]</scope>
    <source>
        <strain evidence="6 7">FSL R5-0378</strain>
    </source>
</reference>
<evidence type="ECO:0000256" key="3">
    <source>
        <dbReference type="ARBA" id="ARBA00023159"/>
    </source>
</evidence>
<dbReference type="InterPro" id="IPR009057">
    <property type="entry name" value="Homeodomain-like_sf"/>
</dbReference>
<dbReference type="AlphaFoldDB" id="A0A1R1F168"/>
<dbReference type="STRING" id="297318.BK138_03690"/>
<dbReference type="Proteomes" id="UP000187172">
    <property type="component" value="Unassembled WGS sequence"/>
</dbReference>
<evidence type="ECO:0000313" key="6">
    <source>
        <dbReference type="EMBL" id="OMF57706.1"/>
    </source>
</evidence>
<dbReference type="GO" id="GO:0003700">
    <property type="term" value="F:DNA-binding transcription factor activity"/>
    <property type="evidence" value="ECO:0007669"/>
    <property type="project" value="InterPro"/>
</dbReference>
<dbReference type="Gene3D" id="1.10.10.60">
    <property type="entry name" value="Homeodomain-like"/>
    <property type="match status" value="2"/>
</dbReference>
<dbReference type="SUPFAM" id="SSF51215">
    <property type="entry name" value="Regulatory protein AraC"/>
    <property type="match status" value="1"/>
</dbReference>